<keyword evidence="7 10" id="KW-0460">Magnesium</keyword>
<dbReference type="OrthoDB" id="9778595at2"/>
<proteinExistence type="inferred from homology"/>
<dbReference type="InterPro" id="IPR024932">
    <property type="entry name" value="ApbE"/>
</dbReference>
<organism evidence="12 13">
    <name type="scientific">Cohnella endophytica</name>
    <dbReference type="NCBI Taxonomy" id="2419778"/>
    <lineage>
        <taxon>Bacteria</taxon>
        <taxon>Bacillati</taxon>
        <taxon>Bacillota</taxon>
        <taxon>Bacilli</taxon>
        <taxon>Bacillales</taxon>
        <taxon>Paenibacillaceae</taxon>
        <taxon>Cohnella</taxon>
    </lineage>
</organism>
<dbReference type="PANTHER" id="PTHR30040">
    <property type="entry name" value="THIAMINE BIOSYNTHESIS LIPOPROTEIN APBE"/>
    <property type="match status" value="1"/>
</dbReference>
<evidence type="ECO:0000256" key="8">
    <source>
        <dbReference type="ARBA" id="ARBA00031306"/>
    </source>
</evidence>
<protein>
    <recommendedName>
        <fullName evidence="2 10">FAD:protein FMN transferase</fullName>
        <ecNumber evidence="1 10">2.7.1.180</ecNumber>
    </recommendedName>
    <alternativeName>
        <fullName evidence="8 10">Flavin transferase</fullName>
    </alternativeName>
</protein>
<reference evidence="12 13" key="1">
    <citation type="submission" date="2018-10" db="EMBL/GenBank/DDBJ databases">
        <title>Cohnella sp. M2MS4P-1, whole genome shotgun sequence.</title>
        <authorList>
            <person name="Tuo L."/>
        </authorList>
    </citation>
    <scope>NUCLEOTIDE SEQUENCE [LARGE SCALE GENOMIC DNA]</scope>
    <source>
        <strain evidence="12 13">M2MS4P-1</strain>
    </source>
</reference>
<feature type="binding site" evidence="11">
    <location>
        <position position="253"/>
    </location>
    <ligand>
        <name>Mg(2+)</name>
        <dbReference type="ChEBI" id="CHEBI:18420"/>
    </ligand>
</feature>
<keyword evidence="5 10" id="KW-0479">Metal-binding</keyword>
<dbReference type="Proteomes" id="UP000282076">
    <property type="component" value="Unassembled WGS sequence"/>
</dbReference>
<evidence type="ECO:0000256" key="2">
    <source>
        <dbReference type="ARBA" id="ARBA00016337"/>
    </source>
</evidence>
<dbReference type="AlphaFoldDB" id="A0A494YAS8"/>
<keyword evidence="13" id="KW-1185">Reference proteome</keyword>
<dbReference type="EMBL" id="RBZM01000002">
    <property type="protein sequence ID" value="RKP57388.1"/>
    <property type="molecule type" value="Genomic_DNA"/>
</dbReference>
<dbReference type="GO" id="GO:0016740">
    <property type="term" value="F:transferase activity"/>
    <property type="evidence" value="ECO:0007669"/>
    <property type="project" value="UniProtKB-UniRule"/>
</dbReference>
<accession>A0A494YAS8</accession>
<dbReference type="SUPFAM" id="SSF143631">
    <property type="entry name" value="ApbE-like"/>
    <property type="match status" value="1"/>
</dbReference>
<comment type="caution">
    <text evidence="12">The sequence shown here is derived from an EMBL/GenBank/DDBJ whole genome shotgun (WGS) entry which is preliminary data.</text>
</comment>
<evidence type="ECO:0000256" key="3">
    <source>
        <dbReference type="ARBA" id="ARBA00022630"/>
    </source>
</evidence>
<comment type="cofactor">
    <cofactor evidence="11">
        <name>Mg(2+)</name>
        <dbReference type="ChEBI" id="CHEBI:18420"/>
    </cofactor>
    <cofactor evidence="11">
        <name>Mn(2+)</name>
        <dbReference type="ChEBI" id="CHEBI:29035"/>
    </cofactor>
    <text evidence="11">Magnesium. Can also use manganese.</text>
</comment>
<keyword evidence="4 10" id="KW-0808">Transferase</keyword>
<feature type="binding site" evidence="11">
    <location>
        <position position="144"/>
    </location>
    <ligand>
        <name>Mg(2+)</name>
        <dbReference type="ChEBI" id="CHEBI:18420"/>
    </ligand>
</feature>
<evidence type="ECO:0000256" key="4">
    <source>
        <dbReference type="ARBA" id="ARBA00022679"/>
    </source>
</evidence>
<gene>
    <name evidence="12" type="ORF">D7Z26_02990</name>
</gene>
<sequence length="293" mass="32696">MGKTKMYMDTVVDIQVVTEQPQHLVEASIDRAFAAFRKVEDACSRFSQDSELMIACRRIAAPVPVSSYLFEPLRFALEIAEWTNGVFDPTVGKTMEECGFNRHYLSGEVIESFADASVTYRDIVMDEHNRTLYLKKPMVIDLGAVAKGFAIDLASRELQRFERFVVNAGGDLYAGGSDERRNVWKIGIQHPERAEQNIHIVEITNEAICTSGSYERKSSVTDGVHHIIHPRTKRSPNDWVSCTVIAPFAMMADAFSTAAFLLGEEGSKALIEQAELKGILISSQLQIMKIGEV</sequence>
<dbReference type="PIRSF" id="PIRSF006268">
    <property type="entry name" value="ApbE"/>
    <property type="match status" value="1"/>
</dbReference>
<dbReference type="EC" id="2.7.1.180" evidence="1 10"/>
<name>A0A494YAS8_9BACL</name>
<dbReference type="Gene3D" id="3.10.520.10">
    <property type="entry name" value="ApbE-like domains"/>
    <property type="match status" value="1"/>
</dbReference>
<evidence type="ECO:0000313" key="12">
    <source>
        <dbReference type="EMBL" id="RKP57388.1"/>
    </source>
</evidence>
<dbReference type="InterPro" id="IPR003374">
    <property type="entry name" value="ApbE-like_sf"/>
</dbReference>
<dbReference type="PANTHER" id="PTHR30040:SF2">
    <property type="entry name" value="FAD:PROTEIN FMN TRANSFERASE"/>
    <property type="match status" value="1"/>
</dbReference>
<evidence type="ECO:0000256" key="6">
    <source>
        <dbReference type="ARBA" id="ARBA00022827"/>
    </source>
</evidence>
<evidence type="ECO:0000256" key="10">
    <source>
        <dbReference type="PIRNR" id="PIRNR006268"/>
    </source>
</evidence>
<evidence type="ECO:0000313" key="13">
    <source>
        <dbReference type="Proteomes" id="UP000282076"/>
    </source>
</evidence>
<evidence type="ECO:0000256" key="9">
    <source>
        <dbReference type="ARBA" id="ARBA00048540"/>
    </source>
</evidence>
<comment type="similarity">
    <text evidence="10">Belongs to the ApbE family.</text>
</comment>
<evidence type="ECO:0000256" key="11">
    <source>
        <dbReference type="PIRSR" id="PIRSR006268-2"/>
    </source>
</evidence>
<keyword evidence="3 10" id="KW-0285">Flavoprotein</keyword>
<evidence type="ECO:0000256" key="5">
    <source>
        <dbReference type="ARBA" id="ARBA00022723"/>
    </source>
</evidence>
<comment type="catalytic activity">
    <reaction evidence="9 10">
        <text>L-threonyl-[protein] + FAD = FMN-L-threonyl-[protein] + AMP + H(+)</text>
        <dbReference type="Rhea" id="RHEA:36847"/>
        <dbReference type="Rhea" id="RHEA-COMP:11060"/>
        <dbReference type="Rhea" id="RHEA-COMP:11061"/>
        <dbReference type="ChEBI" id="CHEBI:15378"/>
        <dbReference type="ChEBI" id="CHEBI:30013"/>
        <dbReference type="ChEBI" id="CHEBI:57692"/>
        <dbReference type="ChEBI" id="CHEBI:74257"/>
        <dbReference type="ChEBI" id="CHEBI:456215"/>
        <dbReference type="EC" id="2.7.1.180"/>
    </reaction>
</comment>
<dbReference type="GO" id="GO:0046872">
    <property type="term" value="F:metal ion binding"/>
    <property type="evidence" value="ECO:0007669"/>
    <property type="project" value="UniProtKB-UniRule"/>
</dbReference>
<keyword evidence="6 10" id="KW-0274">FAD</keyword>
<dbReference type="Pfam" id="PF02424">
    <property type="entry name" value="ApbE"/>
    <property type="match status" value="1"/>
</dbReference>
<feature type="binding site" evidence="11">
    <location>
        <position position="257"/>
    </location>
    <ligand>
        <name>Mg(2+)</name>
        <dbReference type="ChEBI" id="CHEBI:18420"/>
    </ligand>
</feature>
<evidence type="ECO:0000256" key="1">
    <source>
        <dbReference type="ARBA" id="ARBA00011955"/>
    </source>
</evidence>
<evidence type="ECO:0000256" key="7">
    <source>
        <dbReference type="ARBA" id="ARBA00022842"/>
    </source>
</evidence>